<proteinExistence type="predicted"/>
<name>A0ABR2GCE5_9ROSI</name>
<dbReference type="EMBL" id="JBBPBM010000001">
    <property type="protein sequence ID" value="KAK8600390.1"/>
    <property type="molecule type" value="Genomic_DNA"/>
</dbReference>
<organism evidence="1 2">
    <name type="scientific">Hibiscus sabdariffa</name>
    <name type="common">roselle</name>
    <dbReference type="NCBI Taxonomy" id="183260"/>
    <lineage>
        <taxon>Eukaryota</taxon>
        <taxon>Viridiplantae</taxon>
        <taxon>Streptophyta</taxon>
        <taxon>Embryophyta</taxon>
        <taxon>Tracheophyta</taxon>
        <taxon>Spermatophyta</taxon>
        <taxon>Magnoliopsida</taxon>
        <taxon>eudicotyledons</taxon>
        <taxon>Gunneridae</taxon>
        <taxon>Pentapetalae</taxon>
        <taxon>rosids</taxon>
        <taxon>malvids</taxon>
        <taxon>Malvales</taxon>
        <taxon>Malvaceae</taxon>
        <taxon>Malvoideae</taxon>
        <taxon>Hibiscus</taxon>
    </lineage>
</organism>
<protein>
    <submittedName>
        <fullName evidence="1">Uncharacterized protein</fullName>
    </submittedName>
</protein>
<evidence type="ECO:0000313" key="1">
    <source>
        <dbReference type="EMBL" id="KAK8600390.1"/>
    </source>
</evidence>
<gene>
    <name evidence="1" type="ORF">V6N12_050244</name>
</gene>
<dbReference type="Gene3D" id="3.60.10.10">
    <property type="entry name" value="Endonuclease/exonuclease/phosphatase"/>
    <property type="match status" value="1"/>
</dbReference>
<dbReference type="SUPFAM" id="SSF56219">
    <property type="entry name" value="DNase I-like"/>
    <property type="match status" value="1"/>
</dbReference>
<sequence>MANSFYVDPSRIAGGLTLWWTNDANVSIIEYEKHFIDTKLSVNEEEDWFMTFIYGPPYNEDKQAFWGSLSNLRSNTSDKWCIIRDSNIVTRPEDKSARIPFISSQASCYYDFLDRSCLMELLIKGGSFTWSVQRSEDEAILERLDRVLVSLEWSILPFETL</sequence>
<comment type="caution">
    <text evidence="1">The sequence shown here is derived from an EMBL/GenBank/DDBJ whole genome shotgun (WGS) entry which is preliminary data.</text>
</comment>
<dbReference type="InterPro" id="IPR036691">
    <property type="entry name" value="Endo/exonu/phosph_ase_sf"/>
</dbReference>
<reference evidence="1 2" key="1">
    <citation type="journal article" date="2024" name="G3 (Bethesda)">
        <title>Genome assembly of Hibiscus sabdariffa L. provides insights into metabolisms of medicinal natural products.</title>
        <authorList>
            <person name="Kim T."/>
        </authorList>
    </citation>
    <scope>NUCLEOTIDE SEQUENCE [LARGE SCALE GENOMIC DNA]</scope>
    <source>
        <strain evidence="1">TK-2024</strain>
        <tissue evidence="1">Old leaves</tissue>
    </source>
</reference>
<keyword evidence="2" id="KW-1185">Reference proteome</keyword>
<evidence type="ECO:0000313" key="2">
    <source>
        <dbReference type="Proteomes" id="UP001472677"/>
    </source>
</evidence>
<dbReference type="Proteomes" id="UP001472677">
    <property type="component" value="Unassembled WGS sequence"/>
</dbReference>
<accession>A0ABR2GCE5</accession>